<protein>
    <recommendedName>
        <fullName evidence="3">STAS domain-containing protein</fullName>
    </recommendedName>
</protein>
<name>A0A4Q5N0D9_9MICO</name>
<dbReference type="OrthoDB" id="4828387at2"/>
<accession>A0A4Q5N0D9</accession>
<organism evidence="1 2">
    <name type="scientific">Pengzhenrongella frigida</name>
    <dbReference type="NCBI Taxonomy" id="1259133"/>
    <lineage>
        <taxon>Bacteria</taxon>
        <taxon>Bacillati</taxon>
        <taxon>Actinomycetota</taxon>
        <taxon>Actinomycetes</taxon>
        <taxon>Micrococcales</taxon>
        <taxon>Pengzhenrongella</taxon>
    </lineage>
</organism>
<evidence type="ECO:0000313" key="1">
    <source>
        <dbReference type="EMBL" id="RYV51499.1"/>
    </source>
</evidence>
<dbReference type="EMBL" id="SDWW01000015">
    <property type="protein sequence ID" value="RYV51499.1"/>
    <property type="molecule type" value="Genomic_DNA"/>
</dbReference>
<dbReference type="Proteomes" id="UP000293764">
    <property type="component" value="Unassembled WGS sequence"/>
</dbReference>
<proteinExistence type="predicted"/>
<dbReference type="AlphaFoldDB" id="A0A4Q5N0D9"/>
<comment type="caution">
    <text evidence="1">The sequence shown here is derived from an EMBL/GenBank/DDBJ whole genome shotgun (WGS) entry which is preliminary data.</text>
</comment>
<evidence type="ECO:0008006" key="3">
    <source>
        <dbReference type="Google" id="ProtNLM"/>
    </source>
</evidence>
<sequence>MSTVLASRVLSFPAPSPTTRTAVAPRAAVQSAALVATEDPAWITATIRPVGSFGRNDTSRLRALLDALAACASIVVLDLQAARLRSPRAAEVIEDAAWDLERRGGCLMCVNIDAETRACLVAVGDHAVLMGAAPRLVSSR</sequence>
<evidence type="ECO:0000313" key="2">
    <source>
        <dbReference type="Proteomes" id="UP000293764"/>
    </source>
</evidence>
<reference evidence="1 2" key="1">
    <citation type="submission" date="2019-01" db="EMBL/GenBank/DDBJ databases">
        <title>Novel species of Cellulomonas.</title>
        <authorList>
            <person name="Liu Q."/>
            <person name="Xin Y.-H."/>
        </authorList>
    </citation>
    <scope>NUCLEOTIDE SEQUENCE [LARGE SCALE GENOMIC DNA]</scope>
    <source>
        <strain evidence="1 2">HLT2-17</strain>
    </source>
</reference>
<gene>
    <name evidence="1" type="ORF">EUA98_07890</name>
</gene>
<keyword evidence="2" id="KW-1185">Reference proteome</keyword>
<dbReference type="RefSeq" id="WP_130102134.1">
    <property type="nucleotide sequence ID" value="NZ_SDWW01000015.1"/>
</dbReference>